<dbReference type="EMBL" id="JBCFQL010000009">
    <property type="protein sequence ID" value="MFA9191627.1"/>
    <property type="molecule type" value="Genomic_DNA"/>
</dbReference>
<evidence type="ECO:0000256" key="3">
    <source>
        <dbReference type="ARBA" id="ARBA00023295"/>
    </source>
</evidence>
<keyword evidence="1 6" id="KW-0378">Hydrolase</keyword>
<dbReference type="SMART" id="SM00633">
    <property type="entry name" value="Glyco_10"/>
    <property type="match status" value="1"/>
</dbReference>
<dbReference type="InterPro" id="IPR001000">
    <property type="entry name" value="GH10_dom"/>
</dbReference>
<sequence length="382" mass="43244">MKKISSYLFLVLLILNSCSQDEDTQLVRNTTNPTTPTTANSLKEAYKQYFLLGTALNRGQIQETSAKATTLIAREFNALTAENDMKSAYMQPVKNSFNFTESDKIMAFAQKHNMYVVGHTLIWHSQLPNWLSAITDAVEMNKAIENHVTTIVKKYKGKIGSWDVVNEAVEDNGSLRKSVFFNVLGEDYIAKSFQLAAEADPSAELYYNDYSMTNPTKRAGVIRMVKKIQEQNIKIDGIGMQGHWHIDSPSIADIESSIIAYANLGVKVAITELDVSVLPSPWGQQGADINQNFENNPTMNPYPNVLPDAMQIKLAQRYYNIFKLFLKHKDKISRVTFWGVNDAQSWLNNFPIQGRTDYPLLFDRDFEPKKAYQAVIDVAKEK</sequence>
<dbReference type="Proteomes" id="UP001574169">
    <property type="component" value="Unassembled WGS sequence"/>
</dbReference>
<dbReference type="EC" id="3.2.1.8" evidence="6"/>
<evidence type="ECO:0000256" key="4">
    <source>
        <dbReference type="ARBA" id="ARBA00023326"/>
    </source>
</evidence>
<comment type="similarity">
    <text evidence="6">Belongs to the glycosyl hydrolase 10 (cellulase F) family.</text>
</comment>
<evidence type="ECO:0000256" key="2">
    <source>
        <dbReference type="ARBA" id="ARBA00023277"/>
    </source>
</evidence>
<proteinExistence type="inferred from homology"/>
<protein>
    <recommendedName>
        <fullName evidence="6">Beta-xylanase</fullName>
        <ecNumber evidence="6">3.2.1.8</ecNumber>
    </recommendedName>
</protein>
<dbReference type="Pfam" id="PF00331">
    <property type="entry name" value="Glyco_hydro_10"/>
    <property type="match status" value="1"/>
</dbReference>
<gene>
    <name evidence="9" type="ORF">AAGV28_09635</name>
</gene>
<dbReference type="RefSeq" id="WP_373406607.1">
    <property type="nucleotide sequence ID" value="NZ_JBCFQL010000009.1"/>
</dbReference>
<dbReference type="Gene3D" id="3.20.20.80">
    <property type="entry name" value="Glycosidases"/>
    <property type="match status" value="1"/>
</dbReference>
<dbReference type="InterPro" id="IPR044846">
    <property type="entry name" value="GH10"/>
</dbReference>
<keyword evidence="10" id="KW-1185">Reference proteome</keyword>
<name>A0ABV4TFH0_9FLAO</name>
<evidence type="ECO:0000256" key="5">
    <source>
        <dbReference type="PROSITE-ProRule" id="PRU10061"/>
    </source>
</evidence>
<dbReference type="PRINTS" id="PR00134">
    <property type="entry name" value="GLHYDRLASE10"/>
</dbReference>
<evidence type="ECO:0000313" key="9">
    <source>
        <dbReference type="EMBL" id="MFA9191627.1"/>
    </source>
</evidence>
<keyword evidence="4 6" id="KW-0624">Polysaccharide degradation</keyword>
<dbReference type="PANTHER" id="PTHR31490:SF90">
    <property type="entry name" value="ENDO-1,4-BETA-XYLANASE A"/>
    <property type="match status" value="1"/>
</dbReference>
<dbReference type="InterPro" id="IPR031158">
    <property type="entry name" value="GH10_AS"/>
</dbReference>
<evidence type="ECO:0000256" key="6">
    <source>
        <dbReference type="RuleBase" id="RU361174"/>
    </source>
</evidence>
<feature type="domain" description="GH10" evidence="8">
    <location>
        <begin position="36"/>
        <end position="378"/>
    </location>
</feature>
<feature type="signal peptide" evidence="7">
    <location>
        <begin position="1"/>
        <end position="19"/>
    </location>
</feature>
<dbReference type="InterPro" id="IPR017853">
    <property type="entry name" value="GH"/>
</dbReference>
<dbReference type="SUPFAM" id="SSF51445">
    <property type="entry name" value="(Trans)glycosidases"/>
    <property type="match status" value="1"/>
</dbReference>
<comment type="catalytic activity">
    <reaction evidence="6">
        <text>Endohydrolysis of (1-&gt;4)-beta-D-xylosidic linkages in xylans.</text>
        <dbReference type="EC" id="3.2.1.8"/>
    </reaction>
</comment>
<feature type="active site" description="Nucleophile" evidence="5">
    <location>
        <position position="272"/>
    </location>
</feature>
<comment type="caution">
    <text evidence="9">The sequence shown here is derived from an EMBL/GenBank/DDBJ whole genome shotgun (WGS) entry which is preliminary data.</text>
</comment>
<feature type="chain" id="PRO_5045533144" description="Beta-xylanase" evidence="7">
    <location>
        <begin position="20"/>
        <end position="382"/>
    </location>
</feature>
<keyword evidence="7" id="KW-0732">Signal</keyword>
<dbReference type="PANTHER" id="PTHR31490">
    <property type="entry name" value="GLYCOSYL HYDROLASE"/>
    <property type="match status" value="1"/>
</dbReference>
<organism evidence="9 10">
    <name type="scientific">Flavobacterium zubiriense</name>
    <dbReference type="NCBI Taxonomy" id="3138075"/>
    <lineage>
        <taxon>Bacteria</taxon>
        <taxon>Pseudomonadati</taxon>
        <taxon>Bacteroidota</taxon>
        <taxon>Flavobacteriia</taxon>
        <taxon>Flavobacteriales</taxon>
        <taxon>Flavobacteriaceae</taxon>
        <taxon>Flavobacterium</taxon>
    </lineage>
</organism>
<evidence type="ECO:0000313" key="10">
    <source>
        <dbReference type="Proteomes" id="UP001574169"/>
    </source>
</evidence>
<accession>A0ABV4TFH0</accession>
<evidence type="ECO:0000256" key="1">
    <source>
        <dbReference type="ARBA" id="ARBA00022801"/>
    </source>
</evidence>
<dbReference type="PROSITE" id="PS51760">
    <property type="entry name" value="GH10_2"/>
    <property type="match status" value="1"/>
</dbReference>
<dbReference type="PROSITE" id="PS00591">
    <property type="entry name" value="GH10_1"/>
    <property type="match status" value="1"/>
</dbReference>
<reference evidence="9 10" key="1">
    <citation type="submission" date="2024-04" db="EMBL/GenBank/DDBJ databases">
        <title>New Clade of Flavobacterium.</title>
        <authorList>
            <person name="Matos L."/>
            <person name="Proenca D.N."/>
            <person name="Fransisco R.M."/>
            <person name="Chung A.P."/>
            <person name="Maccario L."/>
            <person name="Sorensen S.J."/>
            <person name="Morais P.V."/>
        </authorList>
    </citation>
    <scope>NUCLEOTIDE SEQUENCE [LARGE SCALE GENOMIC DNA]</scope>
    <source>
        <strain evidence="9 10">FZUC8N2.13</strain>
    </source>
</reference>
<keyword evidence="3 6" id="KW-0326">Glycosidase</keyword>
<evidence type="ECO:0000256" key="7">
    <source>
        <dbReference type="SAM" id="SignalP"/>
    </source>
</evidence>
<evidence type="ECO:0000259" key="8">
    <source>
        <dbReference type="PROSITE" id="PS51760"/>
    </source>
</evidence>
<keyword evidence="2 6" id="KW-0119">Carbohydrate metabolism</keyword>